<dbReference type="AlphaFoldDB" id="A0A3N6PWU9"/>
<name>A0A3N6PWU9_9CYAN</name>
<keyword evidence="2" id="KW-1185">Reference proteome</keyword>
<dbReference type="EMBL" id="RCBY01000046">
    <property type="protein sequence ID" value="RQH45433.1"/>
    <property type="molecule type" value="Genomic_DNA"/>
</dbReference>
<evidence type="ECO:0000313" key="1">
    <source>
        <dbReference type="EMBL" id="RQH45433.1"/>
    </source>
</evidence>
<organism evidence="1 2">
    <name type="scientific">Okeania hirsuta</name>
    <dbReference type="NCBI Taxonomy" id="1458930"/>
    <lineage>
        <taxon>Bacteria</taxon>
        <taxon>Bacillati</taxon>
        <taxon>Cyanobacteriota</taxon>
        <taxon>Cyanophyceae</taxon>
        <taxon>Oscillatoriophycideae</taxon>
        <taxon>Oscillatoriales</taxon>
        <taxon>Microcoleaceae</taxon>
        <taxon>Okeania</taxon>
    </lineage>
</organism>
<gene>
    <name evidence="1" type="ORF">D5R40_10595</name>
</gene>
<protein>
    <submittedName>
        <fullName evidence="1">Uncharacterized protein</fullName>
    </submittedName>
</protein>
<sequence>MECSLCGVWGVWGAKILSTVIKKMYFSIHFSPIKAAPRLTYTIFRANTEMTLTRKSSYQLPMLKCGVVRKEDDSENDQRVKFKEECN</sequence>
<comment type="caution">
    <text evidence="1">The sequence shown here is derived from an EMBL/GenBank/DDBJ whole genome shotgun (WGS) entry which is preliminary data.</text>
</comment>
<dbReference type="Proteomes" id="UP000269154">
    <property type="component" value="Unassembled WGS sequence"/>
</dbReference>
<reference evidence="1 2" key="1">
    <citation type="journal article" date="2018" name="ACS Chem. Biol.">
        <title>Ketoreductase domain dysfunction expands chemodiversity: malyngamide biosynthesis in the cyanobacterium Okeania hirsuta.</title>
        <authorList>
            <person name="Moss N.A."/>
            <person name="Leao T."/>
            <person name="Rankin M."/>
            <person name="McCullough T.M."/>
            <person name="Qu P."/>
            <person name="Korobeynikov A."/>
            <person name="Smith J.L."/>
            <person name="Gerwick L."/>
            <person name="Gerwick W.H."/>
        </authorList>
    </citation>
    <scope>NUCLEOTIDE SEQUENCE [LARGE SCALE GENOMIC DNA]</scope>
    <source>
        <strain evidence="1 2">PAB10Feb10-1</strain>
    </source>
</reference>
<proteinExistence type="predicted"/>
<evidence type="ECO:0000313" key="2">
    <source>
        <dbReference type="Proteomes" id="UP000269154"/>
    </source>
</evidence>
<accession>A0A3N6PWU9</accession>